<dbReference type="PANTHER" id="PTHR43806:SF11">
    <property type="entry name" value="CEREVISIN-RELATED"/>
    <property type="match status" value="1"/>
</dbReference>
<dbReference type="InterPro" id="IPR037045">
    <property type="entry name" value="S8pro/Inhibitor_I9_sf"/>
</dbReference>
<name>A0ABM6AFJ8_9BACL</name>
<dbReference type="PROSITE" id="PS51272">
    <property type="entry name" value="SLH"/>
    <property type="match status" value="3"/>
</dbReference>
<gene>
    <name evidence="10" type="ORF">GS3922_00340</name>
</gene>
<protein>
    <submittedName>
        <fullName evidence="10">Alkaline serine protease</fullName>
    </submittedName>
</protein>
<dbReference type="InterPro" id="IPR015500">
    <property type="entry name" value="Peptidase_S8_subtilisin-rel"/>
</dbReference>
<dbReference type="Gene3D" id="3.30.70.80">
    <property type="entry name" value="Peptidase S8 propeptide/proteinase inhibitor I9"/>
    <property type="match status" value="1"/>
</dbReference>
<dbReference type="InterPro" id="IPR050131">
    <property type="entry name" value="Peptidase_S8_subtilisin-like"/>
</dbReference>
<evidence type="ECO:0000256" key="8">
    <source>
        <dbReference type="SAM" id="SignalP"/>
    </source>
</evidence>
<dbReference type="GO" id="GO:0006508">
    <property type="term" value="P:proteolysis"/>
    <property type="evidence" value="ECO:0007669"/>
    <property type="project" value="UniProtKB-KW"/>
</dbReference>
<evidence type="ECO:0000256" key="7">
    <source>
        <dbReference type="RuleBase" id="RU003355"/>
    </source>
</evidence>
<dbReference type="PRINTS" id="PR00723">
    <property type="entry name" value="SUBTILISIN"/>
</dbReference>
<dbReference type="PANTHER" id="PTHR43806">
    <property type="entry name" value="PEPTIDASE S8"/>
    <property type="match status" value="1"/>
</dbReference>
<dbReference type="CDD" id="cd07477">
    <property type="entry name" value="Peptidases_S8_Subtilisin_subset"/>
    <property type="match status" value="1"/>
</dbReference>
<dbReference type="InterPro" id="IPR022398">
    <property type="entry name" value="Peptidase_S8_His-AS"/>
</dbReference>
<feature type="signal peptide" evidence="8">
    <location>
        <begin position="1"/>
        <end position="25"/>
    </location>
</feature>
<dbReference type="Gene3D" id="3.40.50.200">
    <property type="entry name" value="Peptidase S8/S53 domain"/>
    <property type="match status" value="1"/>
</dbReference>
<evidence type="ECO:0000256" key="5">
    <source>
        <dbReference type="ARBA" id="ARBA00022825"/>
    </source>
</evidence>
<keyword evidence="5 6" id="KW-0720">Serine protease</keyword>
<feature type="active site" description="Charge relay system" evidence="6">
    <location>
        <position position="126"/>
    </location>
</feature>
<dbReference type="PROSITE" id="PS00137">
    <property type="entry name" value="SUBTILASE_HIS"/>
    <property type="match status" value="1"/>
</dbReference>
<dbReference type="PROSITE" id="PS00138">
    <property type="entry name" value="SUBTILASE_SER"/>
    <property type="match status" value="1"/>
</dbReference>
<dbReference type="InterPro" id="IPR023827">
    <property type="entry name" value="Peptidase_S8_Asp-AS"/>
</dbReference>
<dbReference type="Pfam" id="PF00395">
    <property type="entry name" value="SLH"/>
    <property type="match status" value="3"/>
</dbReference>
<proteinExistence type="inferred from homology"/>
<comment type="similarity">
    <text evidence="1 6 7">Belongs to the peptidase S8 family.</text>
</comment>
<dbReference type="EMBL" id="CP014342">
    <property type="protein sequence ID" value="AMX85160.1"/>
    <property type="molecule type" value="Genomic_DNA"/>
</dbReference>
<dbReference type="PROSITE" id="PS51892">
    <property type="entry name" value="SUBTILASE"/>
    <property type="match status" value="1"/>
</dbReference>
<keyword evidence="8" id="KW-0732">Signal</keyword>
<evidence type="ECO:0000256" key="1">
    <source>
        <dbReference type="ARBA" id="ARBA00011073"/>
    </source>
</evidence>
<dbReference type="InterPro" id="IPR034202">
    <property type="entry name" value="Subtilisin_Carlsberg-like"/>
</dbReference>
<evidence type="ECO:0000313" key="11">
    <source>
        <dbReference type="Proteomes" id="UP000076226"/>
    </source>
</evidence>
<dbReference type="InterPro" id="IPR001119">
    <property type="entry name" value="SLH_dom"/>
</dbReference>
<feature type="domain" description="SLH" evidence="9">
    <location>
        <begin position="462"/>
        <end position="521"/>
    </location>
</feature>
<keyword evidence="4 6" id="KW-0378">Hydrolase</keyword>
<dbReference type="PROSITE" id="PS00136">
    <property type="entry name" value="SUBTILASE_ASP"/>
    <property type="match status" value="1"/>
</dbReference>
<evidence type="ECO:0000256" key="2">
    <source>
        <dbReference type="ARBA" id="ARBA00022670"/>
    </source>
</evidence>
<sequence>MKKWWMFSICIVLIVAAAVPVRAAAASHPLFVHVIVAFQQQVDEQAVTTLQGNVTKRFDVIPAVAATVPITAVELLRRWPGVDYVQQDTTVAIDRQVIDWGVEKTKASVMHPQGVTGKGVKIAILDTGVDPSHPDLRVAGGVCLLSSCPHSYQDDNGHGTHVAGIIAAKDNEIGTVGVAPDASIYAVKVLDRYGEGNVSAVLSGIEWAIEHDIDIINLSLAAPEDAPALKAAIQKAYESGVLVVAAAGNNGYANGAGDTVEYPAKYDSAIAVAAVNKENVRLPYSATGPAIEVAAPGEDVYSTVPVALDRDGVRDGYTRMSGTSMAAPFVSGVLALYKQQYPERTNLELRQMLRGRALDLGAAGKDPWYGYGLVQAVSNQAPELTVKLLSVKKGEVAFSVTPTGNAVKGYRVYRNGKRLETLQTAATYTDYVVKGIYEYEFASIRNDGTESALSAPITVNVPDPDYKDLSASAWYMPEIVYLSSQGIVSGYNNGTIQPYQTITRAEVAVMLGRALHLDGTKRATVFRDVSSSDFASGYIQAAYEHGLIAGYPDGTFRPQQPITRAETAIMLSRAYPLPDGSSMMFKDVTTRVTGHEAIAKLAAARITEGYPDGTFRPYQFVKRLEFFVFTARAANERFR</sequence>
<dbReference type="SUPFAM" id="SSF52743">
    <property type="entry name" value="Subtilisin-like"/>
    <property type="match status" value="1"/>
</dbReference>
<dbReference type="Proteomes" id="UP000076226">
    <property type="component" value="Chromosome"/>
</dbReference>
<dbReference type="Gene3D" id="2.60.40.10">
    <property type="entry name" value="Immunoglobulins"/>
    <property type="match status" value="1"/>
</dbReference>
<dbReference type="InterPro" id="IPR013783">
    <property type="entry name" value="Ig-like_fold"/>
</dbReference>
<evidence type="ECO:0000256" key="4">
    <source>
        <dbReference type="ARBA" id="ARBA00022801"/>
    </source>
</evidence>
<dbReference type="InterPro" id="IPR023828">
    <property type="entry name" value="Peptidase_S8_Ser-AS"/>
</dbReference>
<feature type="chain" id="PRO_5046333834" evidence="8">
    <location>
        <begin position="26"/>
        <end position="639"/>
    </location>
</feature>
<dbReference type="InterPro" id="IPR036852">
    <property type="entry name" value="Peptidase_S8/S53_dom_sf"/>
</dbReference>
<feature type="active site" description="Charge relay system" evidence="6">
    <location>
        <position position="158"/>
    </location>
</feature>
<dbReference type="GO" id="GO:0008233">
    <property type="term" value="F:peptidase activity"/>
    <property type="evidence" value="ECO:0007669"/>
    <property type="project" value="UniProtKB-KW"/>
</dbReference>
<feature type="domain" description="SLH" evidence="9">
    <location>
        <begin position="522"/>
        <end position="585"/>
    </location>
</feature>
<feature type="domain" description="SLH" evidence="9">
    <location>
        <begin position="586"/>
        <end position="639"/>
    </location>
</feature>
<evidence type="ECO:0000313" key="10">
    <source>
        <dbReference type="EMBL" id="AMX85160.1"/>
    </source>
</evidence>
<keyword evidence="3" id="KW-0479">Metal-binding</keyword>
<accession>A0ABM6AFJ8</accession>
<evidence type="ECO:0000259" key="9">
    <source>
        <dbReference type="PROSITE" id="PS51272"/>
    </source>
</evidence>
<dbReference type="SUPFAM" id="SSF54897">
    <property type="entry name" value="Protease propeptides/inhibitors"/>
    <property type="match status" value="1"/>
</dbReference>
<keyword evidence="2 6" id="KW-0645">Protease</keyword>
<organism evidence="10 11">
    <name type="scientific">Geobacillus subterraneus</name>
    <dbReference type="NCBI Taxonomy" id="129338"/>
    <lineage>
        <taxon>Bacteria</taxon>
        <taxon>Bacillati</taxon>
        <taxon>Bacillota</taxon>
        <taxon>Bacilli</taxon>
        <taxon>Bacillales</taxon>
        <taxon>Anoxybacillaceae</taxon>
        <taxon>Geobacillus</taxon>
    </lineage>
</organism>
<reference evidence="10 11" key="1">
    <citation type="submission" date="2016-02" db="EMBL/GenBank/DDBJ databases">
        <title>Complete genome sequence of Geobacillus subterraneus KCTC 3922T.</title>
        <authorList>
            <person name="Lee D.-W."/>
            <person name="Lee Y.-J."/>
            <person name="Lee S.-J."/>
            <person name="Park G.-S."/>
            <person name="Lee S.-J."/>
            <person name="Shin J.-H."/>
        </authorList>
    </citation>
    <scope>NUCLEOTIDE SEQUENCE [LARGE SCALE GENOMIC DNA]</scope>
    <source>
        <strain evidence="10 11">KCTC 3922</strain>
    </source>
</reference>
<evidence type="ECO:0000256" key="3">
    <source>
        <dbReference type="ARBA" id="ARBA00022723"/>
    </source>
</evidence>
<dbReference type="InterPro" id="IPR000209">
    <property type="entry name" value="Peptidase_S8/S53_dom"/>
</dbReference>
<keyword evidence="11" id="KW-1185">Reference proteome</keyword>
<evidence type="ECO:0000256" key="6">
    <source>
        <dbReference type="PROSITE-ProRule" id="PRU01240"/>
    </source>
</evidence>
<dbReference type="Pfam" id="PF00082">
    <property type="entry name" value="Peptidase_S8"/>
    <property type="match status" value="1"/>
</dbReference>
<feature type="active site" description="Charge relay system" evidence="6">
    <location>
        <position position="324"/>
    </location>
</feature>